<evidence type="ECO:0000259" key="3">
    <source>
        <dbReference type="Pfam" id="PF03399"/>
    </source>
</evidence>
<dbReference type="InParanoid" id="A0A6J0BKD2"/>
<dbReference type="GO" id="GO:0006406">
    <property type="term" value="P:mRNA export from nucleus"/>
    <property type="evidence" value="ECO:0007669"/>
    <property type="project" value="TreeGrafter"/>
</dbReference>
<feature type="region of interest" description="Disordered" evidence="2">
    <location>
        <begin position="255"/>
        <end position="293"/>
    </location>
</feature>
<dbReference type="KEGG" id="nlo:107220871"/>
<dbReference type="Gene3D" id="1.25.40.990">
    <property type="match status" value="1"/>
</dbReference>
<gene>
    <name evidence="5" type="primary">LOC107220871</name>
</gene>
<dbReference type="GO" id="GO:0005737">
    <property type="term" value="C:cytoplasm"/>
    <property type="evidence" value="ECO:0007669"/>
    <property type="project" value="UniProtKB-SubCell"/>
</dbReference>
<dbReference type="GO" id="GO:0061733">
    <property type="term" value="F:protein-lysine-acetyltransferase activity"/>
    <property type="evidence" value="ECO:0007669"/>
    <property type="project" value="UniProtKB-EC"/>
</dbReference>
<dbReference type="GO" id="GO:0015031">
    <property type="term" value="P:protein transport"/>
    <property type="evidence" value="ECO:0007669"/>
    <property type="project" value="UniProtKB-KW"/>
</dbReference>
<feature type="domain" description="SAC3/GANP/THP3 conserved" evidence="3">
    <location>
        <begin position="352"/>
        <end position="642"/>
    </location>
</feature>
<evidence type="ECO:0000313" key="4">
    <source>
        <dbReference type="Proteomes" id="UP000829291"/>
    </source>
</evidence>
<accession>A0A6J0BKD2</accession>
<feature type="compositionally biased region" description="Basic and acidic residues" evidence="2">
    <location>
        <begin position="755"/>
        <end position="765"/>
    </location>
</feature>
<dbReference type="InterPro" id="IPR034366">
    <property type="entry name" value="XMAS_RRM"/>
</dbReference>
<protein>
    <submittedName>
        <fullName evidence="5">Germinal-center associated nuclear protein</fullName>
    </submittedName>
</protein>
<keyword evidence="1" id="KW-0175">Coiled coil</keyword>
<evidence type="ECO:0000256" key="1">
    <source>
        <dbReference type="SAM" id="Coils"/>
    </source>
</evidence>
<dbReference type="InterPro" id="IPR045107">
    <property type="entry name" value="SAC3/GANP/THP3"/>
</dbReference>
<proteinExistence type="predicted"/>
<organism evidence="5">
    <name type="scientific">Neodiprion lecontei</name>
    <name type="common">Redheaded pine sawfly</name>
    <dbReference type="NCBI Taxonomy" id="441921"/>
    <lineage>
        <taxon>Eukaryota</taxon>
        <taxon>Metazoa</taxon>
        <taxon>Ecdysozoa</taxon>
        <taxon>Arthropoda</taxon>
        <taxon>Hexapoda</taxon>
        <taxon>Insecta</taxon>
        <taxon>Pterygota</taxon>
        <taxon>Neoptera</taxon>
        <taxon>Endopterygota</taxon>
        <taxon>Hymenoptera</taxon>
        <taxon>Tenthredinoidea</taxon>
        <taxon>Diprionidae</taxon>
        <taxon>Diprioninae</taxon>
        <taxon>Neodiprion</taxon>
    </lineage>
</organism>
<dbReference type="Pfam" id="PF03399">
    <property type="entry name" value="SAC3_GANP"/>
    <property type="match status" value="1"/>
</dbReference>
<feature type="compositionally biased region" description="Basic and acidic residues" evidence="2">
    <location>
        <begin position="268"/>
        <end position="292"/>
    </location>
</feature>
<dbReference type="GO" id="GO:0070390">
    <property type="term" value="C:transcription export complex 2"/>
    <property type="evidence" value="ECO:0007669"/>
    <property type="project" value="TreeGrafter"/>
</dbReference>
<feature type="coiled-coil region" evidence="1">
    <location>
        <begin position="940"/>
        <end position="1007"/>
    </location>
</feature>
<dbReference type="GO" id="GO:0002376">
    <property type="term" value="P:immune system process"/>
    <property type="evidence" value="ECO:0007669"/>
    <property type="project" value="UniProtKB-KW"/>
</dbReference>
<evidence type="ECO:0000256" key="2">
    <source>
        <dbReference type="SAM" id="MobiDB-lite"/>
    </source>
</evidence>
<dbReference type="InterPro" id="IPR005062">
    <property type="entry name" value="SAC3/GANP/THP3_conserved"/>
</dbReference>
<dbReference type="PANTHER" id="PTHR12436">
    <property type="entry name" value="80 KDA MCM3-ASSOCIATED PROTEIN"/>
    <property type="match status" value="1"/>
</dbReference>
<name>A0A6J0BKD2_NEOLC</name>
<dbReference type="InterPro" id="IPR012677">
    <property type="entry name" value="Nucleotide-bd_a/b_plait_sf"/>
</dbReference>
<feature type="coiled-coil region" evidence="1">
    <location>
        <begin position="1612"/>
        <end position="1639"/>
    </location>
</feature>
<dbReference type="RefSeq" id="XP_015515125.2">
    <property type="nucleotide sequence ID" value="XM_015659639.2"/>
</dbReference>
<dbReference type="GO" id="GO:0005643">
    <property type="term" value="C:nuclear pore"/>
    <property type="evidence" value="ECO:0007669"/>
    <property type="project" value="UniProtKB-SubCell"/>
</dbReference>
<dbReference type="PANTHER" id="PTHR12436:SF3">
    <property type="entry name" value="GERMINAL-CENTER ASSOCIATED NUCLEAR PROTEIN"/>
    <property type="match status" value="1"/>
</dbReference>
<dbReference type="GO" id="GO:0005694">
    <property type="term" value="C:chromosome"/>
    <property type="evidence" value="ECO:0007669"/>
    <property type="project" value="UniProtKB-SubCell"/>
</dbReference>
<dbReference type="Gene3D" id="3.30.70.330">
    <property type="match status" value="1"/>
</dbReference>
<dbReference type="CDD" id="cd12457">
    <property type="entry name" value="RRM_XMAS2"/>
    <property type="match status" value="1"/>
</dbReference>
<reference evidence="5" key="1">
    <citation type="submission" date="2025-08" db="UniProtKB">
        <authorList>
            <consortium name="RefSeq"/>
        </authorList>
    </citation>
    <scope>IDENTIFICATION</scope>
    <source>
        <tissue evidence="5">Thorax and Abdomen</tissue>
    </source>
</reference>
<dbReference type="GO" id="GO:0005654">
    <property type="term" value="C:nucleoplasm"/>
    <property type="evidence" value="ECO:0007669"/>
    <property type="project" value="UniProtKB-SubCell"/>
</dbReference>
<sequence>MSEETELREYLEEDGGTITSESFTFATPSFVSSPDKVINFGVNSEHVFSARQNQENSFIFAPPASASQFSSQIEDSVEETVQELKAVRKLYNAPSGLFTSALQGFKATDKLIEDYGHLKKHAKSRSAVKEDTRKSITCTNVPEQLLTKTAAKEYFTQFGQTAKIALKPRKTTITVYYTNRAAANAAFHKAGQFAGKMFDVSWTSSEVAPKSSTKRTVKSDEEAVRNLITADKYTVNAELQAMMGLEYNMHGVKTPQALLPPKPKLKKSREVTKHEKLPSKAALKSERPEHEPQAIVPKASAEELQNIIRQAAYTAEEKYKVLEARDRLIRLKQIKPNSLAAAKITIGTCPDMCPEKERLMREAQRQVALYEQLESREYRINHTKAVKQYSRSSADQEEPLAHELRPVASLKMTMSYLLHEIMDMCMAESTNLAEWFHFLWDRTRGIRKDITQQELCCVDSVELVEQCARFHIFCSERLCAEGPSVFDKKINTENLTKCLQTLKYMYHDLRVKGVTCENEAEFRGYIVLLNLDNANFMWDLQKLPPDIQKSPEVRFTIEVYSSIDSHNFSKFFKLVKKTTYLNACILLRYFQQVRVKALSVMVKAYCRVTFNPFPLYELIDILGFEDENEAVNFCKQVGLNISKDEMDIVLTKENFSEPESSIEQGRAILTVESKRTRHRLSVGQCIAGGRMPEKIYKNHIPHDSFDSNGYLQPSAINVEDQTKQYKCKTGPVKNDPYEFMEEDTIKSSQKLRPQLKSEDRTDTGTRKPNQTLLAESSSKSAGFGDVLNKSDKIPPLFPTVFDQAPVQKVQFSFIKPSTAFQKSETNTPFVFRADTSLPLENKASISDVKPCQNLGDGDKFKSHSFGAFSKLSQGTAQIGNQKPISENNTGLQHGLETSKTKDISPFCMPQKKSIFSEITPKNIFGKPDSRVQIVGTKTVKTDATREFEKKERERIEVELNKKKLEEMQRQLEAEKQKLKELERAKRLKEVEKEAKQILNEVEDEMMKEICESVLKEAIDLQKMYDVLSKNETESLVDQIVLQLCTELLKEEIRIQDGLNRISKRIEHRIMKKYYKTWRQNVTKKRRQREALDDTPVWLQNHSVSECARLLYHHEQDMVLDNMRRKRLRTDSPPQEDNLAPVEVIIYAGIKENLKSSDNELIPNVFWKLVISWPDVEHQVQLWQYKKIMNTYLNPENYTQEPIMKTYSPNEYETLNICIRHFEGIINDYNLVGTDGLLFLAASSENLNTVKRRLSKTILSRSKLMPIPIAIVFLGPDDLVPENVELELDLEILLESGYVSEYTVVFEKEINKSQILRLIQSAALWLTTNKSPVVPLEMDYLNQVLSACLTQELWLRIQGHSNFNKHLASALDDPAFIINLHNEAVTHLTDIFLDPESLQYTEFPREFKSLLSDQVDLPYSYEYFDNAWKNEQNRSELEQIMNSFRLPDWKYQWPIANMSELHNAIKNYCSKALPDYNCDDLAYKVMNALFFMTDNSQSLSFIEVILEIAKRKILLLETDLRVVYNKNHVKHFRTLPWWFKSSILLEYISQKELDIQNQASEKTFMNEPFEKRQRLQPDFNDDLDVDSFYDRNDSLAEYCKESQDRVMTVHGMCKQFELDMEKQKMKNKALNKLLEQALLDEDLNILN</sequence>
<dbReference type="GeneID" id="107220871"/>
<keyword evidence="4" id="KW-1185">Reference proteome</keyword>
<dbReference type="OrthoDB" id="21502at2759"/>
<feature type="compositionally biased region" description="Polar residues" evidence="2">
    <location>
        <begin position="766"/>
        <end position="778"/>
    </location>
</feature>
<dbReference type="Proteomes" id="UP000829291">
    <property type="component" value="Chromosome 7"/>
</dbReference>
<evidence type="ECO:0000313" key="5">
    <source>
        <dbReference type="RefSeq" id="XP_015515125.2"/>
    </source>
</evidence>
<feature type="region of interest" description="Disordered" evidence="2">
    <location>
        <begin position="727"/>
        <end position="778"/>
    </location>
</feature>